<dbReference type="OrthoDB" id="9795813at2"/>
<dbReference type="Gene3D" id="1.10.1760.20">
    <property type="match status" value="1"/>
</dbReference>
<organism evidence="2 3">
    <name type="scientific">[Clostridium] fimetarium</name>
    <dbReference type="NCBI Taxonomy" id="99656"/>
    <lineage>
        <taxon>Bacteria</taxon>
        <taxon>Bacillati</taxon>
        <taxon>Bacillota</taxon>
        <taxon>Clostridia</taxon>
        <taxon>Lachnospirales</taxon>
        <taxon>Lachnospiraceae</taxon>
    </lineage>
</organism>
<keyword evidence="1" id="KW-0812">Transmembrane</keyword>
<accession>A0A1I0MQQ4</accession>
<dbReference type="AlphaFoldDB" id="A0A1I0MQQ4"/>
<dbReference type="GO" id="GO:0015234">
    <property type="term" value="F:thiamine transmembrane transporter activity"/>
    <property type="evidence" value="ECO:0007669"/>
    <property type="project" value="InterPro"/>
</dbReference>
<name>A0A1I0MQQ4_9FIRM</name>
<keyword evidence="1" id="KW-0472">Membrane</keyword>
<dbReference type="GO" id="GO:0005886">
    <property type="term" value="C:plasma membrane"/>
    <property type="evidence" value="ECO:0007669"/>
    <property type="project" value="InterPro"/>
</dbReference>
<evidence type="ECO:0000313" key="3">
    <source>
        <dbReference type="Proteomes" id="UP000199701"/>
    </source>
</evidence>
<feature type="transmembrane region" description="Helical" evidence="1">
    <location>
        <begin position="123"/>
        <end position="143"/>
    </location>
</feature>
<sequence length="227" mass="24829">MFNFLVSYDAEGGAYTLTKGGFICLAMILVLLLIGAAFLFNKQHSVKLGTKQLVFSAVAIALGFATSYLKIYSMPWGGSVTLCSMLFICLVGYFYGPKLGLIAALSYGILQLFQDGGSYMLDPFQVCCDYFFSFMALGLSGFFSNKKNGLLIGYIVGILGRGVFLSIGGYIYWMSYMPESFPKILSGIYPIVYNYSYILIEGIITVAIISIPAVKDALKRIKETAIA</sequence>
<protein>
    <submittedName>
        <fullName evidence="2">Thiamine transporter</fullName>
    </submittedName>
</protein>
<evidence type="ECO:0000313" key="2">
    <source>
        <dbReference type="EMBL" id="SEV90919.1"/>
    </source>
</evidence>
<dbReference type="EMBL" id="FOJI01000002">
    <property type="protein sequence ID" value="SEV90919.1"/>
    <property type="molecule type" value="Genomic_DNA"/>
</dbReference>
<keyword evidence="3" id="KW-1185">Reference proteome</keyword>
<keyword evidence="1" id="KW-1133">Transmembrane helix</keyword>
<dbReference type="RefSeq" id="WP_092450364.1">
    <property type="nucleotide sequence ID" value="NZ_FOJI01000002.1"/>
</dbReference>
<gene>
    <name evidence="2" type="ORF">SAMN05421659_10264</name>
</gene>
<dbReference type="STRING" id="99656.SAMN05421659_10264"/>
<evidence type="ECO:0000256" key="1">
    <source>
        <dbReference type="SAM" id="Phobius"/>
    </source>
</evidence>
<feature type="transmembrane region" description="Helical" evidence="1">
    <location>
        <begin position="52"/>
        <end position="69"/>
    </location>
</feature>
<dbReference type="Pfam" id="PF09515">
    <property type="entry name" value="Thia_YuaJ"/>
    <property type="match status" value="1"/>
</dbReference>
<feature type="transmembrane region" description="Helical" evidence="1">
    <location>
        <begin position="193"/>
        <end position="214"/>
    </location>
</feature>
<dbReference type="Proteomes" id="UP000199701">
    <property type="component" value="Unassembled WGS sequence"/>
</dbReference>
<reference evidence="2 3" key="1">
    <citation type="submission" date="2016-10" db="EMBL/GenBank/DDBJ databases">
        <authorList>
            <person name="de Groot N.N."/>
        </authorList>
    </citation>
    <scope>NUCLEOTIDE SEQUENCE [LARGE SCALE GENOMIC DNA]</scope>
    <source>
        <strain evidence="2 3">DSM 9179</strain>
    </source>
</reference>
<feature type="transmembrane region" description="Helical" evidence="1">
    <location>
        <begin position="150"/>
        <end position="173"/>
    </location>
</feature>
<proteinExistence type="predicted"/>
<feature type="transmembrane region" description="Helical" evidence="1">
    <location>
        <begin position="20"/>
        <end position="40"/>
    </location>
</feature>
<dbReference type="InterPro" id="IPR012651">
    <property type="entry name" value="Thia_Transptr_ThiT"/>
</dbReference>